<protein>
    <submittedName>
        <fullName evidence="2">Uncharacterized protein</fullName>
    </submittedName>
</protein>
<evidence type="ECO:0000313" key="3">
    <source>
        <dbReference type="Proteomes" id="UP000250043"/>
    </source>
</evidence>
<gene>
    <name evidence="2" type="ORF">OBBRIDRAFT_595863</name>
</gene>
<evidence type="ECO:0000256" key="1">
    <source>
        <dbReference type="SAM" id="MobiDB-lite"/>
    </source>
</evidence>
<proteinExistence type="predicted"/>
<name>A0A8E2AWI9_9APHY</name>
<keyword evidence="3" id="KW-1185">Reference proteome</keyword>
<sequence length="137" mass="14592">MHRRAEARGMASAEYCIGLPPPTARPPFETENAGRRVHASPPSARPKQPGAAARLANAVPTAACPPSPSYSVSTRTRDSLIVSGLIVLLRALSCPCSSIPCTCAAARLIPARACLLCLCELLYYLYLSVLHHTRPLS</sequence>
<organism evidence="2 3">
    <name type="scientific">Obba rivulosa</name>
    <dbReference type="NCBI Taxonomy" id="1052685"/>
    <lineage>
        <taxon>Eukaryota</taxon>
        <taxon>Fungi</taxon>
        <taxon>Dikarya</taxon>
        <taxon>Basidiomycota</taxon>
        <taxon>Agaricomycotina</taxon>
        <taxon>Agaricomycetes</taxon>
        <taxon>Polyporales</taxon>
        <taxon>Gelatoporiaceae</taxon>
        <taxon>Obba</taxon>
    </lineage>
</organism>
<accession>A0A8E2AWI9</accession>
<evidence type="ECO:0000313" key="2">
    <source>
        <dbReference type="EMBL" id="OCH90484.1"/>
    </source>
</evidence>
<reference evidence="2 3" key="1">
    <citation type="submission" date="2016-07" db="EMBL/GenBank/DDBJ databases">
        <title>Draft genome of the white-rot fungus Obba rivulosa 3A-2.</title>
        <authorList>
            <consortium name="DOE Joint Genome Institute"/>
            <person name="Miettinen O."/>
            <person name="Riley R."/>
            <person name="Acob R."/>
            <person name="Barry K."/>
            <person name="Cullen D."/>
            <person name="De Vries R."/>
            <person name="Hainaut M."/>
            <person name="Hatakka A."/>
            <person name="Henrissat B."/>
            <person name="Hilden K."/>
            <person name="Kuo R."/>
            <person name="Labutti K."/>
            <person name="Lipzen A."/>
            <person name="Makela M.R."/>
            <person name="Sandor L."/>
            <person name="Spatafora J.W."/>
            <person name="Grigoriev I.V."/>
            <person name="Hibbett D.S."/>
        </authorList>
    </citation>
    <scope>NUCLEOTIDE SEQUENCE [LARGE SCALE GENOMIC DNA]</scope>
    <source>
        <strain evidence="2 3">3A-2</strain>
    </source>
</reference>
<dbReference type="Proteomes" id="UP000250043">
    <property type="component" value="Unassembled WGS sequence"/>
</dbReference>
<dbReference type="EMBL" id="KV722403">
    <property type="protein sequence ID" value="OCH90484.1"/>
    <property type="molecule type" value="Genomic_DNA"/>
</dbReference>
<dbReference type="AlphaFoldDB" id="A0A8E2AWI9"/>
<feature type="region of interest" description="Disordered" evidence="1">
    <location>
        <begin position="21"/>
        <end position="51"/>
    </location>
</feature>